<feature type="domain" description="DNA helicase Pif1-like 2B" evidence="1">
    <location>
        <begin position="38"/>
        <end position="74"/>
    </location>
</feature>
<keyword evidence="2" id="KW-0547">Nucleotide-binding</keyword>
<dbReference type="GO" id="GO:0004386">
    <property type="term" value="F:helicase activity"/>
    <property type="evidence" value="ECO:0007669"/>
    <property type="project" value="UniProtKB-KW"/>
</dbReference>
<evidence type="ECO:0000313" key="2">
    <source>
        <dbReference type="EMBL" id="KAL2541519.1"/>
    </source>
</evidence>
<dbReference type="InterPro" id="IPR049163">
    <property type="entry name" value="Pif1-like_2B_dom"/>
</dbReference>
<sequence>MGKTFDVENFFKSFEIKGQNCFDYRVKWYSISTIPKRVPNHELKLKVCIPVMLLRNIDHSAGMCNGTRLVIKKLGNHVLEAKVISDHNAANKVFITRMTLTPSDQRLPFKFQQRQYPLSHTL</sequence>
<dbReference type="PANTHER" id="PTHR23274:SF48">
    <property type="entry name" value="ATP-DEPENDENT DNA HELICASE"/>
    <property type="match status" value="1"/>
</dbReference>
<evidence type="ECO:0000313" key="3">
    <source>
        <dbReference type="Proteomes" id="UP001604336"/>
    </source>
</evidence>
<reference evidence="3" key="1">
    <citation type="submission" date="2024-07" db="EMBL/GenBank/DDBJ databases">
        <title>Two chromosome-level genome assemblies of Korean endemic species Abeliophyllum distichum and Forsythia ovata (Oleaceae).</title>
        <authorList>
            <person name="Jang H."/>
        </authorList>
    </citation>
    <scope>NUCLEOTIDE SEQUENCE [LARGE SCALE GENOMIC DNA]</scope>
</reference>
<keyword evidence="2" id="KW-0067">ATP-binding</keyword>
<organism evidence="2 3">
    <name type="scientific">Abeliophyllum distichum</name>
    <dbReference type="NCBI Taxonomy" id="126358"/>
    <lineage>
        <taxon>Eukaryota</taxon>
        <taxon>Viridiplantae</taxon>
        <taxon>Streptophyta</taxon>
        <taxon>Embryophyta</taxon>
        <taxon>Tracheophyta</taxon>
        <taxon>Spermatophyta</taxon>
        <taxon>Magnoliopsida</taxon>
        <taxon>eudicotyledons</taxon>
        <taxon>Gunneridae</taxon>
        <taxon>Pentapetalae</taxon>
        <taxon>asterids</taxon>
        <taxon>lamiids</taxon>
        <taxon>Lamiales</taxon>
        <taxon>Oleaceae</taxon>
        <taxon>Forsythieae</taxon>
        <taxon>Abeliophyllum</taxon>
    </lineage>
</organism>
<proteinExistence type="predicted"/>
<protein>
    <submittedName>
        <fullName evidence="2">PIF1 helicase</fullName>
    </submittedName>
</protein>
<evidence type="ECO:0000259" key="1">
    <source>
        <dbReference type="Pfam" id="PF21530"/>
    </source>
</evidence>
<dbReference type="AlphaFoldDB" id="A0ABD1VVU2"/>
<gene>
    <name evidence="2" type="ORF">Adt_02497</name>
</gene>
<accession>A0ABD1VVU2</accession>
<comment type="caution">
    <text evidence="2">The sequence shown here is derived from an EMBL/GenBank/DDBJ whole genome shotgun (WGS) entry which is preliminary data.</text>
</comment>
<keyword evidence="3" id="KW-1185">Reference proteome</keyword>
<keyword evidence="2" id="KW-0347">Helicase</keyword>
<dbReference type="EMBL" id="JBFOLK010000001">
    <property type="protein sequence ID" value="KAL2541519.1"/>
    <property type="molecule type" value="Genomic_DNA"/>
</dbReference>
<name>A0ABD1VVU2_9LAMI</name>
<dbReference type="InterPro" id="IPR027417">
    <property type="entry name" value="P-loop_NTPase"/>
</dbReference>
<dbReference type="SUPFAM" id="SSF52540">
    <property type="entry name" value="P-loop containing nucleoside triphosphate hydrolases"/>
    <property type="match status" value="1"/>
</dbReference>
<keyword evidence="2" id="KW-0378">Hydrolase</keyword>
<dbReference type="PANTHER" id="PTHR23274">
    <property type="entry name" value="DNA HELICASE-RELATED"/>
    <property type="match status" value="1"/>
</dbReference>
<dbReference type="Pfam" id="PF21530">
    <property type="entry name" value="Pif1_2B_dom"/>
    <property type="match status" value="1"/>
</dbReference>
<dbReference type="Proteomes" id="UP001604336">
    <property type="component" value="Unassembled WGS sequence"/>
</dbReference>